<dbReference type="RefSeq" id="WP_137116401.1">
    <property type="nucleotide sequence ID" value="NZ_CP032322.1"/>
</dbReference>
<reference evidence="1 2" key="1">
    <citation type="submission" date="2018-09" db="EMBL/GenBank/DDBJ databases">
        <title>Whole genome based analysis of evolution and adaptive divergence in Indian and Brazilian strains of Azospirillum brasilense.</title>
        <authorList>
            <person name="Singh C."/>
            <person name="Tripathi A.K."/>
        </authorList>
    </citation>
    <scope>NUCLEOTIDE SEQUENCE [LARGE SCALE GENOMIC DNA]</scope>
    <source>
        <strain evidence="1 2">MTCC4035</strain>
        <plasmid evidence="1 2">p1</plasmid>
    </source>
</reference>
<dbReference type="KEGG" id="aare:D3093_17075"/>
<sequence>MLGLLHRSGRQGAAARPVAPVEVHRQPDGFALEWQQHVKALRRAHAEFGPGFVADLKAAGLLDRCLVMTSERVDGPLVFRFVGHPTIGVFGREWARRQIGKPLEADPFWECTAPMAAVYEEATNADPVFNRCLLAGLLPSPVPFCHMVVGWRDPLGRRAVVSAIDA</sequence>
<evidence type="ECO:0000313" key="1">
    <source>
        <dbReference type="EMBL" id="QCN97011.1"/>
    </source>
</evidence>
<accession>A0A4D8PNZ8</accession>
<dbReference type="AlphaFoldDB" id="A0A4D8PNZ8"/>
<gene>
    <name evidence="1" type="ORF">D3093_17075</name>
</gene>
<dbReference type="EMBL" id="CP032322">
    <property type="protein sequence ID" value="QCN97011.1"/>
    <property type="molecule type" value="Genomic_DNA"/>
</dbReference>
<evidence type="ECO:0008006" key="3">
    <source>
        <dbReference type="Google" id="ProtNLM"/>
    </source>
</evidence>
<protein>
    <recommendedName>
        <fullName evidence="3">PAS domain-containing protein</fullName>
    </recommendedName>
</protein>
<evidence type="ECO:0000313" key="2">
    <source>
        <dbReference type="Proteomes" id="UP000298595"/>
    </source>
</evidence>
<geneLocation type="plasmid" evidence="1 2">
    <name>p1</name>
</geneLocation>
<proteinExistence type="predicted"/>
<dbReference type="Proteomes" id="UP000298595">
    <property type="component" value="Plasmid p1"/>
</dbReference>
<name>A0A4D8PNZ8_9PROT</name>
<keyword evidence="1" id="KW-0614">Plasmid</keyword>
<organism evidence="1 2">
    <name type="scientific">Azospirillum argentinense</name>
    <dbReference type="NCBI Taxonomy" id="2970906"/>
    <lineage>
        <taxon>Bacteria</taxon>
        <taxon>Pseudomonadati</taxon>
        <taxon>Pseudomonadota</taxon>
        <taxon>Alphaproteobacteria</taxon>
        <taxon>Rhodospirillales</taxon>
        <taxon>Azospirillaceae</taxon>
        <taxon>Azospirillum</taxon>
    </lineage>
</organism>